<evidence type="ECO:0000313" key="1">
    <source>
        <dbReference type="EMBL" id="KKI49848.1"/>
    </source>
</evidence>
<comment type="caution">
    <text evidence="1">The sequence shown here is derived from an EMBL/GenBank/DDBJ whole genome shotgun (WGS) entry which is preliminary data.</text>
</comment>
<accession>A0A0M2NC80</accession>
<dbReference type="RefSeq" id="WP_052740586.1">
    <property type="nucleotide sequence ID" value="NZ_JAXDTA010000272.1"/>
</dbReference>
<dbReference type="AlphaFoldDB" id="A0A0M2NC80"/>
<evidence type="ECO:0000313" key="2">
    <source>
        <dbReference type="Proteomes" id="UP000034076"/>
    </source>
</evidence>
<name>A0A0M2NC80_9FIRM</name>
<dbReference type="STRING" id="270498.CHK_2656"/>
<dbReference type="Pfam" id="PF13171">
    <property type="entry name" value="DUF4004"/>
    <property type="match status" value="1"/>
</dbReference>
<protein>
    <recommendedName>
        <fullName evidence="3">DUF4004 domain-containing protein</fullName>
    </recommendedName>
</protein>
<proteinExistence type="predicted"/>
<dbReference type="PATRIC" id="fig|270498.16.peg.1712"/>
<organism evidence="1 2">
    <name type="scientific">Christensenella hongkongensis</name>
    <dbReference type="NCBI Taxonomy" id="270498"/>
    <lineage>
        <taxon>Bacteria</taxon>
        <taxon>Bacillati</taxon>
        <taxon>Bacillota</taxon>
        <taxon>Clostridia</taxon>
        <taxon>Christensenellales</taxon>
        <taxon>Christensenellaceae</taxon>
        <taxon>Christensenella</taxon>
    </lineage>
</organism>
<sequence>MNLISKKDLLAVTGISYGQLYRWKRQRLIPDEWFLKQSSYTGQETFFPREQMLSRIQSILELKDQYSMEELAKILSPETSDTSVSIEELGTIAELKDFLPMLPALFGKERYDFSDIVILLCAARAAKSSGLLMPQIEALLRECIPAASRQKKLDRMCCIFFADGNPHIVFTKDTDELVFDNGIEKKACVSMNETASELKLDYQKIFTD</sequence>
<dbReference type="EMBL" id="LAYJ01000116">
    <property type="protein sequence ID" value="KKI49848.1"/>
    <property type="molecule type" value="Genomic_DNA"/>
</dbReference>
<reference evidence="1 2" key="1">
    <citation type="submission" date="2015-04" db="EMBL/GenBank/DDBJ databases">
        <title>Draft genome sequence of bacteremic isolate Catabacter hongkongensis type strain HKU16T.</title>
        <authorList>
            <person name="Lau S.K."/>
            <person name="Teng J.L."/>
            <person name="Huang Y."/>
            <person name="Curreem S.O."/>
            <person name="Tsui S.K."/>
            <person name="Woo P.C."/>
        </authorList>
    </citation>
    <scope>NUCLEOTIDE SEQUENCE [LARGE SCALE GENOMIC DNA]</scope>
    <source>
        <strain evidence="1 2">HKU16</strain>
    </source>
</reference>
<dbReference type="Proteomes" id="UP000034076">
    <property type="component" value="Unassembled WGS sequence"/>
</dbReference>
<evidence type="ECO:0008006" key="3">
    <source>
        <dbReference type="Google" id="ProtNLM"/>
    </source>
</evidence>
<keyword evidence="2" id="KW-1185">Reference proteome</keyword>
<dbReference type="InterPro" id="IPR025063">
    <property type="entry name" value="DUF4004"/>
</dbReference>
<dbReference type="OrthoDB" id="1648298at2"/>
<gene>
    <name evidence="1" type="ORF">CHK_2656</name>
</gene>